<dbReference type="SUPFAM" id="SSF158757">
    <property type="entry name" value="SMc04008-like"/>
    <property type="match status" value="1"/>
</dbReference>
<sequence length="115" mass="12566">MPAPQPEADLALGAAAGLDEAARDRIEAAAFRKLVEHLRTRTDVQNIDMMNLAGFCRNCMSRWYQEAAADAGLALETPAAREILYGMPYKDWQAKFQKEASAEQKAAFAAANPGH</sequence>
<dbReference type="InterPro" id="IPR036810">
    <property type="entry name" value="SMc04008-like_sf"/>
</dbReference>
<dbReference type="Pfam" id="PF06844">
    <property type="entry name" value="DUF1244"/>
    <property type="match status" value="1"/>
</dbReference>
<comment type="caution">
    <text evidence="2">The sequence shown here is derived from an EMBL/GenBank/DDBJ whole genome shotgun (WGS) entry which is preliminary data.</text>
</comment>
<gene>
    <name evidence="2" type="ORF">J5Y09_11795</name>
</gene>
<protein>
    <submittedName>
        <fullName evidence="2">DUF1244 domain-containing protein</fullName>
    </submittedName>
</protein>
<evidence type="ECO:0000259" key="1">
    <source>
        <dbReference type="Pfam" id="PF06844"/>
    </source>
</evidence>
<name>A0ABS4AUY0_9PROT</name>
<keyword evidence="3" id="KW-1185">Reference proteome</keyword>
<dbReference type="RefSeq" id="WP_209351990.1">
    <property type="nucleotide sequence ID" value="NZ_JAGIYZ010000010.1"/>
</dbReference>
<dbReference type="Proteomes" id="UP000680815">
    <property type="component" value="Unassembled WGS sequence"/>
</dbReference>
<accession>A0ABS4AUY0</accession>
<dbReference type="Gene3D" id="1.10.3340.10">
    <property type="entry name" value="SMc04008-like"/>
    <property type="match status" value="1"/>
</dbReference>
<reference evidence="2 3" key="1">
    <citation type="submission" date="2021-03" db="EMBL/GenBank/DDBJ databases">
        <authorList>
            <person name="So Y."/>
        </authorList>
    </citation>
    <scope>NUCLEOTIDE SEQUENCE [LARGE SCALE GENOMIC DNA]</scope>
    <source>
        <strain evidence="2 3">PWR1</strain>
    </source>
</reference>
<feature type="domain" description="SMc04008-like" evidence="1">
    <location>
        <begin position="44"/>
        <end position="109"/>
    </location>
</feature>
<evidence type="ECO:0000313" key="3">
    <source>
        <dbReference type="Proteomes" id="UP000680815"/>
    </source>
</evidence>
<evidence type="ECO:0000313" key="2">
    <source>
        <dbReference type="EMBL" id="MBP0464591.1"/>
    </source>
</evidence>
<dbReference type="EMBL" id="JAGIYZ010000010">
    <property type="protein sequence ID" value="MBP0464591.1"/>
    <property type="molecule type" value="Genomic_DNA"/>
</dbReference>
<proteinExistence type="predicted"/>
<dbReference type="InterPro" id="IPR023163">
    <property type="entry name" value="SMc04008-like_domain"/>
</dbReference>
<organism evidence="2 3">
    <name type="scientific">Roseomonas nitratireducens</name>
    <dbReference type="NCBI Taxonomy" id="2820810"/>
    <lineage>
        <taxon>Bacteria</taxon>
        <taxon>Pseudomonadati</taxon>
        <taxon>Pseudomonadota</taxon>
        <taxon>Alphaproteobacteria</taxon>
        <taxon>Acetobacterales</taxon>
        <taxon>Roseomonadaceae</taxon>
        <taxon>Roseomonas</taxon>
    </lineage>
</organism>